<proteinExistence type="predicted"/>
<name>A0ABT1B4W9_9ENTR</name>
<gene>
    <name evidence="2" type="ORF">LOD26_04605</name>
</gene>
<evidence type="ECO:0000313" key="2">
    <source>
        <dbReference type="EMBL" id="MCO5780613.1"/>
    </source>
</evidence>
<sequence>MQAQNDLFQPLLYEGVGLNPPAASNDYWDEKMNVTKETQQLSEKLTNQLADVDVINRKISEVSWGMRVLLERLESAHVNITHLLNTDHLNLSASLRSSLGEFLEDAHSLKSLVNSSALFHSVCQEPDRQEEPKEGQNNPCSVSTQDSSLSSEKQDDAEQHHHQDSKQHF</sequence>
<dbReference type="EMBL" id="JAJJVQ010000001">
    <property type="protein sequence ID" value="MCO5780613.1"/>
    <property type="molecule type" value="Genomic_DNA"/>
</dbReference>
<reference evidence="2" key="1">
    <citation type="submission" date="2021-11" db="EMBL/GenBank/DDBJ databases">
        <title>Citrobacter meridianamericanus sp. nov. isolated from soil.</title>
        <authorList>
            <person name="Furlan J.P.R."/>
            <person name="Stehling E.G."/>
        </authorList>
    </citation>
    <scope>NUCLEOTIDE SEQUENCE</scope>
    <source>
        <strain evidence="2">BR102</strain>
    </source>
</reference>
<feature type="compositionally biased region" description="Basic and acidic residues" evidence="1">
    <location>
        <begin position="152"/>
        <end position="169"/>
    </location>
</feature>
<feature type="region of interest" description="Disordered" evidence="1">
    <location>
        <begin position="125"/>
        <end position="169"/>
    </location>
</feature>
<dbReference type="Proteomes" id="UP001139290">
    <property type="component" value="Unassembled WGS sequence"/>
</dbReference>
<evidence type="ECO:0000313" key="3">
    <source>
        <dbReference type="Proteomes" id="UP001139290"/>
    </source>
</evidence>
<evidence type="ECO:0000256" key="1">
    <source>
        <dbReference type="SAM" id="MobiDB-lite"/>
    </source>
</evidence>
<protein>
    <submittedName>
        <fullName evidence="2">Uncharacterized protein</fullName>
    </submittedName>
</protein>
<feature type="compositionally biased region" description="Polar residues" evidence="1">
    <location>
        <begin position="135"/>
        <end position="151"/>
    </location>
</feature>
<comment type="caution">
    <text evidence="2">The sequence shown here is derived from an EMBL/GenBank/DDBJ whole genome shotgun (WGS) entry which is preliminary data.</text>
</comment>
<keyword evidence="3" id="KW-1185">Reference proteome</keyword>
<organism evidence="2 3">
    <name type="scientific">Citrobacter meridianamericanus</name>
    <dbReference type="NCBI Taxonomy" id="2894201"/>
    <lineage>
        <taxon>Bacteria</taxon>
        <taxon>Pseudomonadati</taxon>
        <taxon>Pseudomonadota</taxon>
        <taxon>Gammaproteobacteria</taxon>
        <taxon>Enterobacterales</taxon>
        <taxon>Enterobacteriaceae</taxon>
        <taxon>Citrobacter</taxon>
    </lineage>
</organism>
<feature type="compositionally biased region" description="Basic and acidic residues" evidence="1">
    <location>
        <begin position="125"/>
        <end position="134"/>
    </location>
</feature>
<accession>A0ABT1B4W9</accession>